<evidence type="ECO:0000313" key="2">
    <source>
        <dbReference type="EMBL" id="MBB4225303.1"/>
    </source>
</evidence>
<dbReference type="Proteomes" id="UP000524450">
    <property type="component" value="Unassembled WGS sequence"/>
</dbReference>
<accession>A0A840FT68</accession>
<comment type="caution">
    <text evidence="2">The sequence shown here is derived from an EMBL/GenBank/DDBJ whole genome shotgun (WGS) entry which is preliminary data.</text>
</comment>
<dbReference type="RefSeq" id="WP_184642105.1">
    <property type="nucleotide sequence ID" value="NZ_JACIFZ010000011.1"/>
</dbReference>
<proteinExistence type="predicted"/>
<gene>
    <name evidence="2" type="ORF">GGD71_006113</name>
</gene>
<dbReference type="EMBL" id="JACIFZ010000011">
    <property type="protein sequence ID" value="MBB4225303.1"/>
    <property type="molecule type" value="Genomic_DNA"/>
</dbReference>
<evidence type="ECO:0000313" key="3">
    <source>
        <dbReference type="Proteomes" id="UP000524450"/>
    </source>
</evidence>
<dbReference type="PANTHER" id="PTHR30373">
    <property type="entry name" value="UPF0603 PROTEIN YGCG"/>
    <property type="match status" value="1"/>
</dbReference>
<dbReference type="AlphaFoldDB" id="A0A840FT68"/>
<organism evidence="2 3">
    <name type="scientific">Variovorax guangxiensis</name>
    <dbReference type="NCBI Taxonomy" id="1775474"/>
    <lineage>
        <taxon>Bacteria</taxon>
        <taxon>Pseudomonadati</taxon>
        <taxon>Pseudomonadota</taxon>
        <taxon>Betaproteobacteria</taxon>
        <taxon>Burkholderiales</taxon>
        <taxon>Comamonadaceae</taxon>
        <taxon>Variovorax</taxon>
    </lineage>
</organism>
<reference evidence="2 3" key="1">
    <citation type="submission" date="2020-08" db="EMBL/GenBank/DDBJ databases">
        <title>Genomic Encyclopedia of Type Strains, Phase IV (KMG-V): Genome sequencing to study the core and pangenomes of soil and plant-associated prokaryotes.</title>
        <authorList>
            <person name="Whitman W."/>
        </authorList>
    </citation>
    <scope>NUCLEOTIDE SEQUENCE [LARGE SCALE GENOMIC DNA]</scope>
    <source>
        <strain evidence="2 3">34/80</strain>
    </source>
</reference>
<dbReference type="PANTHER" id="PTHR30373:SF8">
    <property type="entry name" value="BLL7265 PROTEIN"/>
    <property type="match status" value="1"/>
</dbReference>
<dbReference type="InterPro" id="IPR007621">
    <property type="entry name" value="TPM_dom"/>
</dbReference>
<sequence>MQSTNTKPSGSEAGLFTKLGRIWRHRWIDESEVRRAIPAAALERLAGRVTASERRHSGEIRICVEAGLPMSYLWRHAPPRERAVTLFGKLRVWDTAHNNGVLIYLLLAEHAIEIVADRGIDAHVDDAEWAAMAQRMSAAFREGRFEDGLTQALEEISALLVEHFPLAEGELDVNELPDEPVVL</sequence>
<dbReference type="Pfam" id="PF04536">
    <property type="entry name" value="TPM_phosphatase"/>
    <property type="match status" value="1"/>
</dbReference>
<evidence type="ECO:0000259" key="1">
    <source>
        <dbReference type="Pfam" id="PF04536"/>
    </source>
</evidence>
<name>A0A840FT68_9BURK</name>
<feature type="domain" description="TPM" evidence="1">
    <location>
        <begin position="42"/>
        <end position="158"/>
    </location>
</feature>
<protein>
    <submittedName>
        <fullName evidence="2">Putative membrane protein</fullName>
    </submittedName>
</protein>
<dbReference type="Gene3D" id="3.10.310.50">
    <property type="match status" value="1"/>
</dbReference>